<dbReference type="PROSITE" id="PS51379">
    <property type="entry name" value="4FE4S_FER_2"/>
    <property type="match status" value="1"/>
</dbReference>
<reference evidence="16" key="1">
    <citation type="journal article" date="2019" name="Int. J. Syst. Evol. Microbiol.">
        <title>The Global Catalogue of Microorganisms (GCM) 10K type strain sequencing project: providing services to taxonomists for standard genome sequencing and annotation.</title>
        <authorList>
            <consortium name="The Broad Institute Genomics Platform"/>
            <consortium name="The Broad Institute Genome Sequencing Center for Infectious Disease"/>
            <person name="Wu L."/>
            <person name="Ma J."/>
        </authorList>
    </citation>
    <scope>NUCLEOTIDE SEQUENCE [LARGE SCALE GENOMIC DNA]</scope>
    <source>
        <strain evidence="16">CCUG 66188</strain>
    </source>
</reference>
<organism evidence="15 16">
    <name type="scientific">Sulfitobacter porphyrae</name>
    <dbReference type="NCBI Taxonomy" id="1246864"/>
    <lineage>
        <taxon>Bacteria</taxon>
        <taxon>Pseudomonadati</taxon>
        <taxon>Pseudomonadota</taxon>
        <taxon>Alphaproteobacteria</taxon>
        <taxon>Rhodobacterales</taxon>
        <taxon>Roseobacteraceae</taxon>
        <taxon>Sulfitobacter</taxon>
    </lineage>
</organism>
<keyword evidence="2" id="KW-0285">Flavoprotein</keyword>
<dbReference type="SUPFAM" id="SSF52343">
    <property type="entry name" value="Ferredoxin reductase-like, C-terminal NADP-linked domain"/>
    <property type="match status" value="1"/>
</dbReference>
<evidence type="ECO:0000256" key="4">
    <source>
        <dbReference type="ARBA" id="ARBA00022723"/>
    </source>
</evidence>
<dbReference type="SUPFAM" id="SSF63380">
    <property type="entry name" value="Riboflavin synthase domain-like"/>
    <property type="match status" value="1"/>
</dbReference>
<feature type="region of interest" description="Disordered" evidence="11">
    <location>
        <begin position="1"/>
        <end position="20"/>
    </location>
</feature>
<evidence type="ECO:0000256" key="6">
    <source>
        <dbReference type="ARBA" id="ARBA00023002"/>
    </source>
</evidence>
<gene>
    <name evidence="15" type="ORF">ACFQFQ_21530</name>
</gene>
<evidence type="ECO:0000256" key="10">
    <source>
        <dbReference type="ARBA" id="ARBA00061434"/>
    </source>
</evidence>
<dbReference type="InterPro" id="IPR039261">
    <property type="entry name" value="FNR_nucleotide-bd"/>
</dbReference>
<feature type="domain" description="FAD-binding FR-type" evidence="14">
    <location>
        <begin position="473"/>
        <end position="578"/>
    </location>
</feature>
<dbReference type="PROSITE" id="PS00197">
    <property type="entry name" value="2FE2S_FER_1"/>
    <property type="match status" value="1"/>
</dbReference>
<dbReference type="InterPro" id="IPR017938">
    <property type="entry name" value="Riboflavin_synthase-like_b-brl"/>
</dbReference>
<dbReference type="PROSITE" id="PS00198">
    <property type="entry name" value="4FE4S_FER_1"/>
    <property type="match status" value="1"/>
</dbReference>
<evidence type="ECO:0000256" key="1">
    <source>
        <dbReference type="ARBA" id="ARBA00001974"/>
    </source>
</evidence>
<keyword evidence="6" id="KW-0560">Oxidoreductase</keyword>
<dbReference type="PROSITE" id="PS51085">
    <property type="entry name" value="2FE2S_FER_2"/>
    <property type="match status" value="1"/>
</dbReference>
<accession>A0ABW2B8P4</accession>
<name>A0ABW2B8P4_9RHOB</name>
<dbReference type="Gene3D" id="3.10.20.30">
    <property type="match status" value="1"/>
</dbReference>
<dbReference type="Proteomes" id="UP001596353">
    <property type="component" value="Unassembled WGS sequence"/>
</dbReference>
<keyword evidence="8" id="KW-0411">Iron-sulfur</keyword>
<dbReference type="InterPro" id="IPR001709">
    <property type="entry name" value="Flavoprot_Pyr_Nucl_cyt_Rdtase"/>
</dbReference>
<dbReference type="SUPFAM" id="SSF46548">
    <property type="entry name" value="alpha-helical ferredoxin"/>
    <property type="match status" value="1"/>
</dbReference>
<dbReference type="InterPro" id="IPR036010">
    <property type="entry name" value="2Fe-2S_ferredoxin-like_sf"/>
</dbReference>
<dbReference type="SUPFAM" id="SSF55718">
    <property type="entry name" value="SCP-like"/>
    <property type="match status" value="1"/>
</dbReference>
<dbReference type="CDD" id="cd06217">
    <property type="entry name" value="FNR_iron_sulfur_binding_3"/>
    <property type="match status" value="1"/>
</dbReference>
<keyword evidence="4" id="KW-0479">Metal-binding</keyword>
<evidence type="ECO:0000256" key="8">
    <source>
        <dbReference type="ARBA" id="ARBA00023014"/>
    </source>
</evidence>
<dbReference type="Gene3D" id="3.30.1050.10">
    <property type="entry name" value="SCP2 sterol-binding domain"/>
    <property type="match status" value="1"/>
</dbReference>
<comment type="similarity">
    <text evidence="10">In the N-terminal section; belongs to the FAD-binding oxidoreductase type 6 family.</text>
</comment>
<proteinExistence type="inferred from homology"/>
<dbReference type="Pfam" id="PF00175">
    <property type="entry name" value="NAD_binding_1"/>
    <property type="match status" value="1"/>
</dbReference>
<keyword evidence="5" id="KW-0274">FAD</keyword>
<keyword evidence="16" id="KW-1185">Reference proteome</keyword>
<dbReference type="InterPro" id="IPR012675">
    <property type="entry name" value="Beta-grasp_dom_sf"/>
</dbReference>
<dbReference type="InterPro" id="IPR003033">
    <property type="entry name" value="SCP2_sterol-bd_dom"/>
</dbReference>
<dbReference type="PANTHER" id="PTHR47354">
    <property type="entry name" value="NADH OXIDOREDUCTASE HCR"/>
    <property type="match status" value="1"/>
</dbReference>
<dbReference type="PRINTS" id="PR00410">
    <property type="entry name" value="PHEHYDRXLASE"/>
</dbReference>
<evidence type="ECO:0000256" key="7">
    <source>
        <dbReference type="ARBA" id="ARBA00023004"/>
    </source>
</evidence>
<dbReference type="InterPro" id="IPR001433">
    <property type="entry name" value="OxRdtase_FAD/NAD-bd"/>
</dbReference>
<dbReference type="InterPro" id="IPR017927">
    <property type="entry name" value="FAD-bd_FR_type"/>
</dbReference>
<comment type="cofactor">
    <cofactor evidence="1">
        <name>FAD</name>
        <dbReference type="ChEBI" id="CHEBI:57692"/>
    </cofactor>
</comment>
<dbReference type="InterPro" id="IPR001041">
    <property type="entry name" value="2Fe-2S_ferredoxin-type"/>
</dbReference>
<evidence type="ECO:0000256" key="5">
    <source>
        <dbReference type="ARBA" id="ARBA00022827"/>
    </source>
</evidence>
<evidence type="ECO:0000259" key="12">
    <source>
        <dbReference type="PROSITE" id="PS51085"/>
    </source>
</evidence>
<dbReference type="InterPro" id="IPR036527">
    <property type="entry name" value="SCP2_sterol-bd_dom_sf"/>
</dbReference>
<evidence type="ECO:0000256" key="3">
    <source>
        <dbReference type="ARBA" id="ARBA00022714"/>
    </source>
</evidence>
<dbReference type="PROSITE" id="PS51384">
    <property type="entry name" value="FAD_FR"/>
    <property type="match status" value="1"/>
</dbReference>
<comment type="caution">
    <text evidence="15">The sequence shown here is derived from an EMBL/GenBank/DDBJ whole genome shotgun (WGS) entry which is preliminary data.</text>
</comment>
<evidence type="ECO:0000256" key="11">
    <source>
        <dbReference type="SAM" id="MobiDB-lite"/>
    </source>
</evidence>
<dbReference type="Gene3D" id="3.30.70.3270">
    <property type="match status" value="1"/>
</dbReference>
<feature type="domain" description="4Fe-4S ferredoxin-type" evidence="13">
    <location>
        <begin position="177"/>
        <end position="206"/>
    </location>
</feature>
<dbReference type="InterPro" id="IPR050415">
    <property type="entry name" value="MRET"/>
</dbReference>
<feature type="domain" description="2Fe-2S ferredoxin-type" evidence="12">
    <location>
        <begin position="729"/>
        <end position="813"/>
    </location>
</feature>
<evidence type="ECO:0000313" key="15">
    <source>
        <dbReference type="EMBL" id="MFC6761444.1"/>
    </source>
</evidence>
<sequence length="813" mass="89798">MKKIRSAEQAGKPAPASQPITREELHELALACGADDAGIVAISHEELDPQRDEILRHYPWTKSLVSVIVKMSQEPLRGTPRSVANLEFHHVGHKVNETGAFMVAALQDRGIRAVNPAMGFPMEMQQNPGAIWIVSHKPVAIAAGMGRMGIHRNLIHPKFGNFVLLGTILLDQEVESYDEPIDYNPCIECKLCVAACPVDAIKPTGEFDFSACFTHNYREFMGGFTDWVEQVADSSDALDYRKRMSEPETASMWQSLTYGANYKSAYCMAVCPAGEDVLGPYLEDKVAHRQAILKPFQDRAETIYVVAGTDAEAAARRKWKHKTIKIVGNGQAPRTISSLLTLMPVVFQPGQSEGLDATYHFTFTGAEQREVTITVKDRKLEIHDGHIGKADLRMTADSKTWLGFLAKEKNLFWALARRKFRISGNPKLLLAFGRCFPSPDVKRKHVEVLPEESLIKPVFKPFDKNDRMSGRLRWQGELVLKEVEQVTHNVKTFRFVNPKGGDLPFQHVAYQFVTLDIEPQGIPTKRSYTIASSPSWRDRMEITVKREDQGLVSRWLHDELKPGTPVRIEAPSGTFGFSGQEAASVVLIGGGVGITPMMSIARYLTDTNWPGTIYMILGFLNPREYIFEREIEELKARNPLLRVVATVNETSDLPWSGPTGFVDARLISATVPDIALHQVYVCGPPPMMAAVTKTLDGLGVPPTQVKTEAFGTDKRDPTKRADKSGKPIGKVRFETSGLTAEAHDGMSLLEVAEEAKVYIENACRSGSCGACIVKLKSGKANIAVNDALSAEELAEGYVLTCQAQPVGDVVLEA</sequence>
<dbReference type="InterPro" id="IPR006058">
    <property type="entry name" value="2Fe2S_fd_BS"/>
</dbReference>
<dbReference type="EMBL" id="JBHSWG010000003">
    <property type="protein sequence ID" value="MFC6761444.1"/>
    <property type="molecule type" value="Genomic_DNA"/>
</dbReference>
<dbReference type="Gene3D" id="3.40.50.80">
    <property type="entry name" value="Nucleotide-binding domain of ferredoxin-NADP reductase (FNR) module"/>
    <property type="match status" value="1"/>
</dbReference>
<evidence type="ECO:0000259" key="14">
    <source>
        <dbReference type="PROSITE" id="PS51384"/>
    </source>
</evidence>
<keyword evidence="7" id="KW-0408">Iron</keyword>
<dbReference type="InterPro" id="IPR017896">
    <property type="entry name" value="4Fe4S_Fe-S-bd"/>
</dbReference>
<dbReference type="Pfam" id="PF00111">
    <property type="entry name" value="Fer2"/>
    <property type="match status" value="1"/>
</dbReference>
<evidence type="ECO:0000256" key="9">
    <source>
        <dbReference type="ARBA" id="ARBA00034078"/>
    </source>
</evidence>
<dbReference type="Pfam" id="PF00037">
    <property type="entry name" value="Fer4"/>
    <property type="match status" value="1"/>
</dbReference>
<protein>
    <submittedName>
        <fullName evidence="15">2Fe-2S iron-sulfur cluster-binding protein</fullName>
    </submittedName>
</protein>
<comment type="cofactor">
    <cofactor evidence="9">
        <name>[2Fe-2S] cluster</name>
        <dbReference type="ChEBI" id="CHEBI:190135"/>
    </cofactor>
</comment>
<evidence type="ECO:0000313" key="16">
    <source>
        <dbReference type="Proteomes" id="UP001596353"/>
    </source>
</evidence>
<dbReference type="PRINTS" id="PR00371">
    <property type="entry name" value="FPNCR"/>
</dbReference>
<evidence type="ECO:0000259" key="13">
    <source>
        <dbReference type="PROSITE" id="PS51379"/>
    </source>
</evidence>
<dbReference type="InterPro" id="IPR017900">
    <property type="entry name" value="4Fe4S_Fe_S_CS"/>
</dbReference>
<dbReference type="SUPFAM" id="SSF54292">
    <property type="entry name" value="2Fe-2S ferredoxin-like"/>
    <property type="match status" value="1"/>
</dbReference>
<dbReference type="Pfam" id="PF00970">
    <property type="entry name" value="FAD_binding_6"/>
    <property type="match status" value="1"/>
</dbReference>
<keyword evidence="3" id="KW-0001">2Fe-2S</keyword>
<dbReference type="InterPro" id="IPR008333">
    <property type="entry name" value="Cbr1-like_FAD-bd_dom"/>
</dbReference>
<dbReference type="Pfam" id="PF02036">
    <property type="entry name" value="SCP2"/>
    <property type="match status" value="1"/>
</dbReference>
<dbReference type="Gene3D" id="2.40.30.10">
    <property type="entry name" value="Translation factors"/>
    <property type="match status" value="1"/>
</dbReference>
<dbReference type="PANTHER" id="PTHR47354:SF6">
    <property type="entry name" value="NADH OXIDOREDUCTASE HCR"/>
    <property type="match status" value="1"/>
</dbReference>
<dbReference type="CDD" id="cd00207">
    <property type="entry name" value="fer2"/>
    <property type="match status" value="1"/>
</dbReference>
<evidence type="ECO:0000256" key="2">
    <source>
        <dbReference type="ARBA" id="ARBA00022630"/>
    </source>
</evidence>